<evidence type="ECO:0000313" key="3">
    <source>
        <dbReference type="Proteomes" id="UP000565089"/>
    </source>
</evidence>
<dbReference type="EMBL" id="JACHMS010000001">
    <property type="protein sequence ID" value="MBB4711670.1"/>
    <property type="molecule type" value="Genomic_DNA"/>
</dbReference>
<dbReference type="RefSeq" id="WP_246548639.1">
    <property type="nucleotide sequence ID" value="NZ_JACHMS010000001.1"/>
</dbReference>
<dbReference type="Proteomes" id="UP000565089">
    <property type="component" value="Unassembled WGS sequence"/>
</dbReference>
<evidence type="ECO:0000256" key="1">
    <source>
        <dbReference type="SAM" id="MobiDB-lite"/>
    </source>
</evidence>
<sequence>MSGVARRPLDDRPGPGHLAAAETVPHALEVLFVLHRRVRPYNKYLRWELERRPLGDPARARTVSCRSCDASWATATRPPSARSSLDPGRPGMPRVRNSASSMTTRSRWAERNRSSPASSEACPSRRITCRS</sequence>
<feature type="region of interest" description="Disordered" evidence="1">
    <location>
        <begin position="69"/>
        <end position="131"/>
    </location>
</feature>
<protein>
    <submittedName>
        <fullName evidence="2">Uncharacterized protein</fullName>
    </submittedName>
</protein>
<gene>
    <name evidence="2" type="ORF">BJ965_001552</name>
</gene>
<evidence type="ECO:0000313" key="2">
    <source>
        <dbReference type="EMBL" id="MBB4711670.1"/>
    </source>
</evidence>
<reference evidence="2 3" key="1">
    <citation type="submission" date="2020-08" db="EMBL/GenBank/DDBJ databases">
        <title>Sequencing the genomes of 1000 actinobacteria strains.</title>
        <authorList>
            <person name="Klenk H.-P."/>
        </authorList>
    </citation>
    <scope>NUCLEOTIDE SEQUENCE [LARGE SCALE GENOMIC DNA]</scope>
    <source>
        <strain evidence="2 3">DSM 40483</strain>
    </source>
</reference>
<feature type="compositionally biased region" description="Polar residues" evidence="1">
    <location>
        <begin position="97"/>
        <end position="106"/>
    </location>
</feature>
<dbReference type="AlphaFoldDB" id="A0A7W7DJF4"/>
<proteinExistence type="predicted"/>
<comment type="caution">
    <text evidence="2">The sequence shown here is derived from an EMBL/GenBank/DDBJ whole genome shotgun (WGS) entry which is preliminary data.</text>
</comment>
<keyword evidence="3" id="KW-1185">Reference proteome</keyword>
<name>A0A7W7DJF4_9ACTN</name>
<organism evidence="2 3">
    <name type="scientific">Streptomyces luteogriseus</name>
    <dbReference type="NCBI Taxonomy" id="68233"/>
    <lineage>
        <taxon>Bacteria</taxon>
        <taxon>Bacillati</taxon>
        <taxon>Actinomycetota</taxon>
        <taxon>Actinomycetes</taxon>
        <taxon>Kitasatosporales</taxon>
        <taxon>Streptomycetaceae</taxon>
        <taxon>Streptomyces</taxon>
    </lineage>
</organism>
<dbReference type="GeneID" id="95799710"/>
<accession>A0A7W7DJF4</accession>